<dbReference type="RefSeq" id="XP_066832921.1">
    <property type="nucleotide sequence ID" value="XM_066976375.1"/>
</dbReference>
<evidence type="ECO:0000256" key="1">
    <source>
        <dbReference type="SAM" id="Phobius"/>
    </source>
</evidence>
<feature type="transmembrane region" description="Helical" evidence="1">
    <location>
        <begin position="259"/>
        <end position="278"/>
    </location>
</feature>
<reference evidence="2 3" key="1">
    <citation type="submission" date="2024-03" db="EMBL/GenBank/DDBJ databases">
        <authorList>
            <person name="Brejova B."/>
        </authorList>
    </citation>
    <scope>NUCLEOTIDE SEQUENCE [LARGE SCALE GENOMIC DNA]</scope>
    <source>
        <strain evidence="2 3">CBS 14171</strain>
    </source>
</reference>
<keyword evidence="3" id="KW-1185">Reference proteome</keyword>
<feature type="transmembrane region" description="Helical" evidence="1">
    <location>
        <begin position="165"/>
        <end position="183"/>
    </location>
</feature>
<evidence type="ECO:0000313" key="3">
    <source>
        <dbReference type="Proteomes" id="UP001497383"/>
    </source>
</evidence>
<dbReference type="EMBL" id="OZ022412">
    <property type="protein sequence ID" value="CAK9442240.1"/>
    <property type="molecule type" value="Genomic_DNA"/>
</dbReference>
<feature type="transmembrane region" description="Helical" evidence="1">
    <location>
        <begin position="20"/>
        <end position="40"/>
    </location>
</feature>
<name>A0ABP0ZUE6_9ASCO</name>
<accession>A0ABP0ZUE6</accession>
<keyword evidence="1" id="KW-0812">Transmembrane</keyword>
<dbReference type="Proteomes" id="UP001497383">
    <property type="component" value="Chromosome 8"/>
</dbReference>
<keyword evidence="1" id="KW-1133">Transmembrane helix</keyword>
<feature type="transmembrane region" description="Helical" evidence="1">
    <location>
        <begin position="189"/>
        <end position="210"/>
    </location>
</feature>
<sequence length="292" mass="33393">MRAPSRAMRRAKYIRFIERYLVNGINSPIISCVVILAILASTHFPTLVGYLPQITALPTFTTTMKPYPTGIPREDLIKDVISHCVTVLFISRFTQTSTSVIMEVAMCTWGNVASWFLMMFPRPYVSWDMRISVLIQLMIIYILCAHEARKNRVGMVHVWRSLNDNLLKIVLSFNFLIVGEVSYSDDLAGLALSFCQMSIKLYCLWIMILFELRCCRDDEESELESELELELEREVDDLEMQTKEGELVAPDVDRKGPRFGFGMANWVLLLTCILIATLDVREIVATTTTLVE</sequence>
<evidence type="ECO:0000313" key="2">
    <source>
        <dbReference type="EMBL" id="CAK9442240.1"/>
    </source>
</evidence>
<proteinExistence type="predicted"/>
<protein>
    <submittedName>
        <fullName evidence="2">Uncharacterized protein</fullName>
    </submittedName>
</protein>
<gene>
    <name evidence="2" type="ORF">LODBEIA_P59830</name>
</gene>
<dbReference type="GeneID" id="92211179"/>
<feature type="transmembrane region" description="Helical" evidence="1">
    <location>
        <begin position="124"/>
        <end position="144"/>
    </location>
</feature>
<keyword evidence="1" id="KW-0472">Membrane</keyword>
<organism evidence="2 3">
    <name type="scientific">Lodderomyces beijingensis</name>
    <dbReference type="NCBI Taxonomy" id="1775926"/>
    <lineage>
        <taxon>Eukaryota</taxon>
        <taxon>Fungi</taxon>
        <taxon>Dikarya</taxon>
        <taxon>Ascomycota</taxon>
        <taxon>Saccharomycotina</taxon>
        <taxon>Pichiomycetes</taxon>
        <taxon>Debaryomycetaceae</taxon>
        <taxon>Candida/Lodderomyces clade</taxon>
        <taxon>Lodderomyces</taxon>
    </lineage>
</organism>